<reference evidence="1" key="1">
    <citation type="submission" date="2020-05" db="EMBL/GenBank/DDBJ databases">
        <authorList>
            <person name="Chiriac C."/>
            <person name="Salcher M."/>
            <person name="Ghai R."/>
            <person name="Kavagutti S V."/>
        </authorList>
    </citation>
    <scope>NUCLEOTIDE SEQUENCE</scope>
</reference>
<dbReference type="EMBL" id="LR797294">
    <property type="protein sequence ID" value="CAB4200407.1"/>
    <property type="molecule type" value="Genomic_DNA"/>
</dbReference>
<name>A0A6J5S472_9CAUD</name>
<organism evidence="1">
    <name type="scientific">uncultured Caudovirales phage</name>
    <dbReference type="NCBI Taxonomy" id="2100421"/>
    <lineage>
        <taxon>Viruses</taxon>
        <taxon>Duplodnaviria</taxon>
        <taxon>Heunggongvirae</taxon>
        <taxon>Uroviricota</taxon>
        <taxon>Caudoviricetes</taxon>
        <taxon>Peduoviridae</taxon>
        <taxon>Maltschvirus</taxon>
        <taxon>Maltschvirus maltsch</taxon>
    </lineage>
</organism>
<sequence>MARRIRLDLMTSGIAQTGNGASFDWPGGRGVLICESLSGGTIGLQTQAVGGTWIPVIHFATTTDIALAAGKMANFEIAAGPVRAVAGANTGCVCSITGVPLTAAG</sequence>
<proteinExistence type="predicted"/>
<evidence type="ECO:0000313" key="1">
    <source>
        <dbReference type="EMBL" id="CAB4200407.1"/>
    </source>
</evidence>
<gene>
    <name evidence="1" type="ORF">UFOVP1356_40</name>
</gene>
<accession>A0A6J5S472</accession>
<protein>
    <submittedName>
        <fullName evidence="1">Uncharacterized protein</fullName>
    </submittedName>
</protein>